<keyword evidence="3" id="KW-0804">Transcription</keyword>
<dbReference type="GO" id="GO:0003700">
    <property type="term" value="F:DNA-binding transcription factor activity"/>
    <property type="evidence" value="ECO:0007669"/>
    <property type="project" value="InterPro"/>
</dbReference>
<dbReference type="SUPFAM" id="SSF46785">
    <property type="entry name" value="Winged helix' DNA-binding domain"/>
    <property type="match status" value="1"/>
</dbReference>
<evidence type="ECO:0000256" key="2">
    <source>
        <dbReference type="ARBA" id="ARBA00023125"/>
    </source>
</evidence>
<dbReference type="PANTHER" id="PTHR44846:SF17">
    <property type="entry name" value="GNTR-FAMILY TRANSCRIPTIONAL REGULATOR"/>
    <property type="match status" value="1"/>
</dbReference>
<evidence type="ECO:0000313" key="5">
    <source>
        <dbReference type="EMBL" id="GHD37751.1"/>
    </source>
</evidence>
<evidence type="ECO:0000256" key="3">
    <source>
        <dbReference type="ARBA" id="ARBA00023163"/>
    </source>
</evidence>
<dbReference type="InterPro" id="IPR036390">
    <property type="entry name" value="WH_DNA-bd_sf"/>
</dbReference>
<dbReference type="InterPro" id="IPR050679">
    <property type="entry name" value="Bact_HTH_transcr_reg"/>
</dbReference>
<dbReference type="GO" id="GO:0045892">
    <property type="term" value="P:negative regulation of DNA-templated transcription"/>
    <property type="evidence" value="ECO:0007669"/>
    <property type="project" value="TreeGrafter"/>
</dbReference>
<dbReference type="InterPro" id="IPR028978">
    <property type="entry name" value="Chorismate_lyase_/UTRA_dom_sf"/>
</dbReference>
<dbReference type="CDD" id="cd07377">
    <property type="entry name" value="WHTH_GntR"/>
    <property type="match status" value="1"/>
</dbReference>
<name>A0A918XLQ2_9ACTN</name>
<dbReference type="Pfam" id="PF00392">
    <property type="entry name" value="GntR"/>
    <property type="match status" value="1"/>
</dbReference>
<evidence type="ECO:0000313" key="6">
    <source>
        <dbReference type="Proteomes" id="UP000654947"/>
    </source>
</evidence>
<dbReference type="SMART" id="SM00345">
    <property type="entry name" value="HTH_GNTR"/>
    <property type="match status" value="1"/>
</dbReference>
<keyword evidence="2" id="KW-0238">DNA-binding</keyword>
<dbReference type="RefSeq" id="WP_193518761.1">
    <property type="nucleotide sequence ID" value="NZ_BMXL01000057.1"/>
</dbReference>
<dbReference type="SUPFAM" id="SSF64288">
    <property type="entry name" value="Chorismate lyase-like"/>
    <property type="match status" value="1"/>
</dbReference>
<gene>
    <name evidence="5" type="primary">phnF</name>
    <name evidence="5" type="ORF">GCM10007147_45960</name>
</gene>
<reference evidence="5 6" key="1">
    <citation type="journal article" date="2014" name="Int. J. Syst. Evol. Microbiol.">
        <title>Complete genome sequence of Corynebacterium casei LMG S-19264T (=DSM 44701T), isolated from a smear-ripened cheese.</title>
        <authorList>
            <consortium name="US DOE Joint Genome Institute (JGI-PGF)"/>
            <person name="Walter F."/>
            <person name="Albersmeier A."/>
            <person name="Kalinowski J."/>
            <person name="Ruckert C."/>
        </authorList>
    </citation>
    <scope>NUCLEOTIDE SEQUENCE [LARGE SCALE GENOMIC DNA]</scope>
    <source>
        <strain evidence="5 6">KCTC 19473</strain>
    </source>
</reference>
<dbReference type="EMBL" id="BMXL01000057">
    <property type="protein sequence ID" value="GHD37751.1"/>
    <property type="molecule type" value="Genomic_DNA"/>
</dbReference>
<proteinExistence type="predicted"/>
<comment type="caution">
    <text evidence="5">The sequence shown here is derived from an EMBL/GenBank/DDBJ whole genome shotgun (WGS) entry which is preliminary data.</text>
</comment>
<dbReference type="InterPro" id="IPR036388">
    <property type="entry name" value="WH-like_DNA-bd_sf"/>
</dbReference>
<dbReference type="Gene3D" id="3.40.1410.10">
    <property type="entry name" value="Chorismate lyase-like"/>
    <property type="match status" value="1"/>
</dbReference>
<evidence type="ECO:0000256" key="1">
    <source>
        <dbReference type="ARBA" id="ARBA00023015"/>
    </source>
</evidence>
<keyword evidence="1" id="KW-0805">Transcription regulation</keyword>
<dbReference type="GO" id="GO:0003677">
    <property type="term" value="F:DNA binding"/>
    <property type="evidence" value="ECO:0007669"/>
    <property type="project" value="UniProtKB-KW"/>
</dbReference>
<organism evidence="5 6">
    <name type="scientific">Nocardiopsis kunsanensis</name>
    <dbReference type="NCBI Taxonomy" id="141693"/>
    <lineage>
        <taxon>Bacteria</taxon>
        <taxon>Bacillati</taxon>
        <taxon>Actinomycetota</taxon>
        <taxon>Actinomycetes</taxon>
        <taxon>Streptosporangiales</taxon>
        <taxon>Nocardiopsidaceae</taxon>
        <taxon>Nocardiopsis</taxon>
    </lineage>
</organism>
<dbReference type="PROSITE" id="PS50949">
    <property type="entry name" value="HTH_GNTR"/>
    <property type="match status" value="1"/>
</dbReference>
<dbReference type="Proteomes" id="UP000654947">
    <property type="component" value="Unassembled WGS sequence"/>
</dbReference>
<protein>
    <submittedName>
        <fullName evidence="5">GntR family transcriptional regulator</fullName>
    </submittedName>
</protein>
<dbReference type="PANTHER" id="PTHR44846">
    <property type="entry name" value="MANNOSYL-D-GLYCERATE TRANSPORT/METABOLISM SYSTEM REPRESSOR MNGR-RELATED"/>
    <property type="match status" value="1"/>
</dbReference>
<dbReference type="Gene3D" id="1.10.10.10">
    <property type="entry name" value="Winged helix-like DNA-binding domain superfamily/Winged helix DNA-binding domain"/>
    <property type="match status" value="1"/>
</dbReference>
<feature type="domain" description="HTH gntR-type" evidence="4">
    <location>
        <begin position="9"/>
        <end position="76"/>
    </location>
</feature>
<keyword evidence="6" id="KW-1185">Reference proteome</keyword>
<sequence length="241" mass="26441">MEEKIQVSPPPYLQIADRYRHLISIGRMRAGDRLPTLAQVATDFHVSPRTANKAFRLLAAEGVIETTQQGSRVSQGSVRQTRESVAPRFGPATRDTVTITSAAVVPTPEIVAQTLATNEHEVIRREAVTERDGQPYTFEVVWMPATEALCSSHPELLEEEPIPAILRVVAPPEVDYVAGADWLVARTVETEREAAGLGLELGAPTLAGASIWSLKSGPILYREWMAPAGEQVLYEYSQSVR</sequence>
<accession>A0A918XLQ2</accession>
<dbReference type="InterPro" id="IPR000524">
    <property type="entry name" value="Tscrpt_reg_HTH_GntR"/>
</dbReference>
<evidence type="ECO:0000259" key="4">
    <source>
        <dbReference type="PROSITE" id="PS50949"/>
    </source>
</evidence>
<dbReference type="AlphaFoldDB" id="A0A918XLQ2"/>